<dbReference type="InterPro" id="IPR050310">
    <property type="entry name" value="VPS10-sortilin"/>
</dbReference>
<dbReference type="Pfam" id="PF15902">
    <property type="entry name" value="Sortilin-Vps10"/>
    <property type="match status" value="1"/>
</dbReference>
<dbReference type="SUPFAM" id="SSF110296">
    <property type="entry name" value="Oligoxyloglucan reducing end-specific cellobiohydrolase"/>
    <property type="match status" value="1"/>
</dbReference>
<dbReference type="PANTHER" id="PTHR12106:SF23">
    <property type="entry name" value="SORTILIN"/>
    <property type="match status" value="1"/>
</dbReference>
<dbReference type="Proteomes" id="UP001217089">
    <property type="component" value="Unassembled WGS sequence"/>
</dbReference>
<dbReference type="Gene3D" id="2.130.10.10">
    <property type="entry name" value="YVTN repeat-like/Quinoprotein amine dehydrogenase"/>
    <property type="match status" value="1"/>
</dbReference>
<evidence type="ECO:0000313" key="3">
    <source>
        <dbReference type="EMBL" id="KAJ8301248.1"/>
    </source>
</evidence>
<dbReference type="InterPro" id="IPR015943">
    <property type="entry name" value="WD40/YVTN_repeat-like_dom_sf"/>
</dbReference>
<keyword evidence="1" id="KW-0677">Repeat</keyword>
<name>A0ABQ9E788_TEGGR</name>
<reference evidence="3 4" key="1">
    <citation type="submission" date="2022-12" db="EMBL/GenBank/DDBJ databases">
        <title>Chromosome-level genome of Tegillarca granosa.</title>
        <authorList>
            <person name="Kim J."/>
        </authorList>
    </citation>
    <scope>NUCLEOTIDE SEQUENCE [LARGE SCALE GENOMIC DNA]</scope>
    <source>
        <strain evidence="3">Teg-2019</strain>
        <tissue evidence="3">Adductor muscle</tissue>
    </source>
</reference>
<sequence length="232" mass="25750">MTWTMAGKLLLIIHVVTVFPFICAFANNVHNFEMRMAKINKPKLTEKSDVLSRSRRDTADAQCQKQENDFLQEVKSGSLKLEAKYKFQNETNFSMALAWAGTGGGIMIVTTEEQFGSVVQESNVYRSDDYGQTFQKCGGKVTGAKIRKHNGLQRNPHDSLKLYLIGTGSEKGSSLYITEDGGKSFELVILDFHLDGEIMVHPDKNHDTYLLASSSVMNTKAGSKSLKSNVAL</sequence>
<organism evidence="3 4">
    <name type="scientific">Tegillarca granosa</name>
    <name type="common">Malaysian cockle</name>
    <name type="synonym">Anadara granosa</name>
    <dbReference type="NCBI Taxonomy" id="220873"/>
    <lineage>
        <taxon>Eukaryota</taxon>
        <taxon>Metazoa</taxon>
        <taxon>Spiralia</taxon>
        <taxon>Lophotrochozoa</taxon>
        <taxon>Mollusca</taxon>
        <taxon>Bivalvia</taxon>
        <taxon>Autobranchia</taxon>
        <taxon>Pteriomorphia</taxon>
        <taxon>Arcoida</taxon>
        <taxon>Arcoidea</taxon>
        <taxon>Arcidae</taxon>
        <taxon>Tegillarca</taxon>
    </lineage>
</organism>
<feature type="domain" description="Sortilin N-terminal" evidence="2">
    <location>
        <begin position="122"/>
        <end position="211"/>
    </location>
</feature>
<comment type="caution">
    <text evidence="3">The sequence shown here is derived from an EMBL/GenBank/DDBJ whole genome shotgun (WGS) entry which is preliminary data.</text>
</comment>
<gene>
    <name evidence="3" type="ORF">KUTeg_020235</name>
</gene>
<evidence type="ECO:0000256" key="1">
    <source>
        <dbReference type="ARBA" id="ARBA00022737"/>
    </source>
</evidence>
<proteinExistence type="predicted"/>
<dbReference type="InterPro" id="IPR031778">
    <property type="entry name" value="Sortilin_N"/>
</dbReference>
<dbReference type="PANTHER" id="PTHR12106">
    <property type="entry name" value="SORTILIN RELATED"/>
    <property type="match status" value="1"/>
</dbReference>
<protein>
    <recommendedName>
        <fullName evidence="2">Sortilin N-terminal domain-containing protein</fullName>
    </recommendedName>
</protein>
<dbReference type="EMBL" id="JARBDR010000918">
    <property type="protein sequence ID" value="KAJ8301248.1"/>
    <property type="molecule type" value="Genomic_DNA"/>
</dbReference>
<evidence type="ECO:0000313" key="4">
    <source>
        <dbReference type="Proteomes" id="UP001217089"/>
    </source>
</evidence>
<evidence type="ECO:0000259" key="2">
    <source>
        <dbReference type="Pfam" id="PF15902"/>
    </source>
</evidence>
<keyword evidence="4" id="KW-1185">Reference proteome</keyword>
<accession>A0ABQ9E788</accession>